<proteinExistence type="predicted"/>
<keyword evidence="1" id="KW-0805">Transcription regulation</keyword>
<organism evidence="5 6">
    <name type="scientific">Modicisalibacter xianhensis</name>
    <dbReference type="NCBI Taxonomy" id="442341"/>
    <lineage>
        <taxon>Bacteria</taxon>
        <taxon>Pseudomonadati</taxon>
        <taxon>Pseudomonadota</taxon>
        <taxon>Gammaproteobacteria</taxon>
        <taxon>Oceanospirillales</taxon>
        <taxon>Halomonadaceae</taxon>
        <taxon>Modicisalibacter</taxon>
    </lineage>
</organism>
<dbReference type="SUPFAM" id="SSF46785">
    <property type="entry name" value="Winged helix' DNA-binding domain"/>
    <property type="match status" value="1"/>
</dbReference>
<dbReference type="InterPro" id="IPR012318">
    <property type="entry name" value="HTH_CRP"/>
</dbReference>
<protein>
    <submittedName>
        <fullName evidence="5">CRP/FNR family transcriptional regulator, anaerobic regulatory protein</fullName>
    </submittedName>
</protein>
<dbReference type="SMART" id="SM00419">
    <property type="entry name" value="HTH_CRP"/>
    <property type="match status" value="1"/>
</dbReference>
<dbReference type="Gene3D" id="2.60.120.10">
    <property type="entry name" value="Jelly Rolls"/>
    <property type="match status" value="1"/>
</dbReference>
<reference evidence="5 6" key="1">
    <citation type="submission" date="2016-10" db="EMBL/GenBank/DDBJ databases">
        <authorList>
            <person name="de Groot N.N."/>
        </authorList>
    </citation>
    <scope>NUCLEOTIDE SEQUENCE [LARGE SCALE GENOMIC DNA]</scope>
    <source>
        <strain evidence="5 6">CGMCC 1.6848</strain>
    </source>
</reference>
<dbReference type="InterPro" id="IPR050397">
    <property type="entry name" value="Env_Response_Regulators"/>
</dbReference>
<dbReference type="Pfam" id="PF13545">
    <property type="entry name" value="HTH_Crp_2"/>
    <property type="match status" value="1"/>
</dbReference>
<evidence type="ECO:0000313" key="5">
    <source>
        <dbReference type="EMBL" id="SFH91670.1"/>
    </source>
</evidence>
<dbReference type="AlphaFoldDB" id="A0A1I3DY64"/>
<dbReference type="NCBIfam" id="NF008365">
    <property type="entry name" value="PRK11161.1"/>
    <property type="match status" value="1"/>
</dbReference>
<dbReference type="InterPro" id="IPR036390">
    <property type="entry name" value="WH_DNA-bd_sf"/>
</dbReference>
<dbReference type="InterPro" id="IPR014710">
    <property type="entry name" value="RmlC-like_jellyroll"/>
</dbReference>
<dbReference type="SUPFAM" id="SSF51206">
    <property type="entry name" value="cAMP-binding domain-like"/>
    <property type="match status" value="1"/>
</dbReference>
<dbReference type="GO" id="GO:0003677">
    <property type="term" value="F:DNA binding"/>
    <property type="evidence" value="ECO:0007669"/>
    <property type="project" value="UniProtKB-KW"/>
</dbReference>
<dbReference type="InterPro" id="IPR036388">
    <property type="entry name" value="WH-like_DNA-bd_sf"/>
</dbReference>
<dbReference type="PROSITE" id="PS00042">
    <property type="entry name" value="HTH_CRP_1"/>
    <property type="match status" value="1"/>
</dbReference>
<gene>
    <name evidence="5" type="ORF">SAMN04487959_11290</name>
</gene>
<keyword evidence="6" id="KW-1185">Reference proteome</keyword>
<dbReference type="Proteomes" id="UP000199040">
    <property type="component" value="Unassembled WGS sequence"/>
</dbReference>
<keyword evidence="2" id="KW-0238">DNA-binding</keyword>
<dbReference type="CDD" id="cd00038">
    <property type="entry name" value="CAP_ED"/>
    <property type="match status" value="1"/>
</dbReference>
<evidence type="ECO:0000256" key="2">
    <source>
        <dbReference type="ARBA" id="ARBA00023125"/>
    </source>
</evidence>
<dbReference type="InterPro" id="IPR018490">
    <property type="entry name" value="cNMP-bd_dom_sf"/>
</dbReference>
<dbReference type="PANTHER" id="PTHR24567:SF75">
    <property type="entry name" value="FUMARATE AND NITRATE REDUCTION REGULATORY PROTEIN"/>
    <property type="match status" value="1"/>
</dbReference>
<dbReference type="PROSITE" id="PS51063">
    <property type="entry name" value="HTH_CRP_2"/>
    <property type="match status" value="1"/>
</dbReference>
<feature type="domain" description="HTH crp-type" evidence="4">
    <location>
        <begin position="186"/>
        <end position="259"/>
    </location>
</feature>
<keyword evidence="3" id="KW-0804">Transcription</keyword>
<evidence type="ECO:0000256" key="3">
    <source>
        <dbReference type="ARBA" id="ARBA00023163"/>
    </source>
</evidence>
<dbReference type="InterPro" id="IPR018335">
    <property type="entry name" value="Tscrpt_reg_HTH_Crp-type_CS"/>
</dbReference>
<dbReference type="GO" id="GO:0005829">
    <property type="term" value="C:cytosol"/>
    <property type="evidence" value="ECO:0007669"/>
    <property type="project" value="TreeGrafter"/>
</dbReference>
<dbReference type="GO" id="GO:0003700">
    <property type="term" value="F:DNA-binding transcription factor activity"/>
    <property type="evidence" value="ECO:0007669"/>
    <property type="project" value="InterPro"/>
</dbReference>
<dbReference type="Pfam" id="PF00027">
    <property type="entry name" value="cNMP_binding"/>
    <property type="match status" value="1"/>
</dbReference>
<evidence type="ECO:0000313" key="6">
    <source>
        <dbReference type="Proteomes" id="UP000199040"/>
    </source>
</evidence>
<dbReference type="SMART" id="SM00100">
    <property type="entry name" value="cNMP"/>
    <property type="match status" value="1"/>
</dbReference>
<dbReference type="FunFam" id="1.10.10.10:FF:000028">
    <property type="entry name" value="Fumarate/nitrate reduction transcriptional regulator Fnr"/>
    <property type="match status" value="1"/>
</dbReference>
<name>A0A1I3DY64_9GAMM</name>
<evidence type="ECO:0000259" key="4">
    <source>
        <dbReference type="PROSITE" id="PS51063"/>
    </source>
</evidence>
<dbReference type="STRING" id="442341.SAMN04487959_11290"/>
<dbReference type="EMBL" id="FOPY01000012">
    <property type="protein sequence ID" value="SFH91670.1"/>
    <property type="molecule type" value="Genomic_DNA"/>
</dbReference>
<dbReference type="InterPro" id="IPR000595">
    <property type="entry name" value="cNMP-bd_dom"/>
</dbReference>
<sequence>MERVFIDRDRVCHNKVIADGEETRMASQVLPTHRPRLQEARCQTCSLSSLCLPLALELDDIDSFDAIIHRRPPLKKGEHLLRQDDPFTSVFAVRSGSLKQLTSEGDGEEQLTNFYLPSELVGLDGIDEQTYPGSIVALETTTVCEIPFDRLDKLSESLPELRNQLYRSMSKELRDDRRMLRLLSRKTADERLASFLVNLSNRFRRRGYSPYSFRLSMARADIGNYLGLALETVSRILSRFQQQKLVAVQGREVHILDLATLESVAEGEGCR</sequence>
<dbReference type="PRINTS" id="PR00034">
    <property type="entry name" value="HTHCRP"/>
</dbReference>
<dbReference type="PANTHER" id="PTHR24567">
    <property type="entry name" value="CRP FAMILY TRANSCRIPTIONAL REGULATORY PROTEIN"/>
    <property type="match status" value="1"/>
</dbReference>
<evidence type="ECO:0000256" key="1">
    <source>
        <dbReference type="ARBA" id="ARBA00023015"/>
    </source>
</evidence>
<accession>A0A1I3DY64</accession>
<dbReference type="CDD" id="cd00092">
    <property type="entry name" value="HTH_CRP"/>
    <property type="match status" value="1"/>
</dbReference>
<dbReference type="Gene3D" id="1.10.10.10">
    <property type="entry name" value="Winged helix-like DNA-binding domain superfamily/Winged helix DNA-binding domain"/>
    <property type="match status" value="1"/>
</dbReference>